<dbReference type="Gene3D" id="3.40.50.300">
    <property type="entry name" value="P-loop containing nucleotide triphosphate hydrolases"/>
    <property type="match status" value="1"/>
</dbReference>
<name>A0A4R2I8X0_9GAMM</name>
<dbReference type="SMART" id="SM00382">
    <property type="entry name" value="AAA"/>
    <property type="match status" value="1"/>
</dbReference>
<sequence length="398" mass="42515">MSAAPELLPRRLRDIDELSERDLARLDNARRWLRPAPAMTVEASLRVVEVGDLAAATLQAPEFVVDRIVPRGHVTLLGGHGGTGKSTLALAIAAHVAAGVPWASLACAQGRAVFVSLEDPGELVRWRLRAICDAYQLDAFAVARSLIILDGTEADATALAYELVIAGRAVLEPTSTMHQVRDAAADAALVVIDNASDAYDANENDRRQVRTFVRALAKIGRDAGAAVLLLVHVDKHAARHGASGNTFSGSTAWHNSARSRLALVDSDGALELRHEKANLCRRVDSIPLRVNAAGVPLPAAAGDATGGDDLLLLHCLRAAIVRGDVIGCHRTGCATTYTTAVDLPGFPSALRAKPRFWAALARLEDSGELVREEYLTPQRKVRRRYAIRAHAPNAPNTG</sequence>
<dbReference type="InterPro" id="IPR027417">
    <property type="entry name" value="P-loop_NTPase"/>
</dbReference>
<evidence type="ECO:0000313" key="3">
    <source>
        <dbReference type="Proteomes" id="UP000294862"/>
    </source>
</evidence>
<dbReference type="Pfam" id="PF13481">
    <property type="entry name" value="AAA_25"/>
    <property type="match status" value="1"/>
</dbReference>
<reference evidence="2 3" key="1">
    <citation type="journal article" date="2015" name="Stand. Genomic Sci.">
        <title>Genomic Encyclopedia of Bacterial and Archaeal Type Strains, Phase III: the genomes of soil and plant-associated and newly described type strains.</title>
        <authorList>
            <person name="Whitman W.B."/>
            <person name="Woyke T."/>
            <person name="Klenk H.P."/>
            <person name="Zhou Y."/>
            <person name="Lilburn T.G."/>
            <person name="Beck B.J."/>
            <person name="De Vos P."/>
            <person name="Vandamme P."/>
            <person name="Eisen J.A."/>
            <person name="Garrity G."/>
            <person name="Hugenholtz P."/>
            <person name="Kyrpides N.C."/>
        </authorList>
    </citation>
    <scope>NUCLEOTIDE SEQUENCE [LARGE SCALE GENOMIC DNA]</scope>
    <source>
        <strain evidence="2 3">A3</strain>
    </source>
</reference>
<evidence type="ECO:0000259" key="1">
    <source>
        <dbReference type="SMART" id="SM00382"/>
    </source>
</evidence>
<dbReference type="InterPro" id="IPR003593">
    <property type="entry name" value="AAA+_ATPase"/>
</dbReference>
<protein>
    <submittedName>
        <fullName evidence="2">AAA domain-containing protein</fullName>
    </submittedName>
</protein>
<dbReference type="OrthoDB" id="8905164at2"/>
<dbReference type="Proteomes" id="UP000294862">
    <property type="component" value="Unassembled WGS sequence"/>
</dbReference>
<organism evidence="2 3">
    <name type="scientific">Dokdonella fugitiva</name>
    <dbReference type="NCBI Taxonomy" id="328517"/>
    <lineage>
        <taxon>Bacteria</taxon>
        <taxon>Pseudomonadati</taxon>
        <taxon>Pseudomonadota</taxon>
        <taxon>Gammaproteobacteria</taxon>
        <taxon>Lysobacterales</taxon>
        <taxon>Rhodanobacteraceae</taxon>
        <taxon>Dokdonella</taxon>
    </lineage>
</organism>
<evidence type="ECO:0000313" key="2">
    <source>
        <dbReference type="EMBL" id="TCO40436.1"/>
    </source>
</evidence>
<gene>
    <name evidence="2" type="ORF">EV148_105231</name>
</gene>
<dbReference type="SUPFAM" id="SSF52540">
    <property type="entry name" value="P-loop containing nucleoside triphosphate hydrolases"/>
    <property type="match status" value="1"/>
</dbReference>
<comment type="caution">
    <text evidence="2">The sequence shown here is derived from an EMBL/GenBank/DDBJ whole genome shotgun (WGS) entry which is preliminary data.</text>
</comment>
<dbReference type="RefSeq" id="WP_158287437.1">
    <property type="nucleotide sequence ID" value="NZ_SLWQ01000005.1"/>
</dbReference>
<dbReference type="EMBL" id="SLWQ01000005">
    <property type="protein sequence ID" value="TCO40436.1"/>
    <property type="molecule type" value="Genomic_DNA"/>
</dbReference>
<proteinExistence type="predicted"/>
<accession>A0A4R2I8X0</accession>
<feature type="domain" description="AAA+ ATPase" evidence="1">
    <location>
        <begin position="71"/>
        <end position="257"/>
    </location>
</feature>
<dbReference type="AlphaFoldDB" id="A0A4R2I8X0"/>
<keyword evidence="3" id="KW-1185">Reference proteome</keyword>